<evidence type="ECO:0000259" key="1">
    <source>
        <dbReference type="Pfam" id="PF04494"/>
    </source>
</evidence>
<dbReference type="EMBL" id="JAYKXN010000002">
    <property type="protein sequence ID" value="KAK7309882.1"/>
    <property type="molecule type" value="Genomic_DNA"/>
</dbReference>
<proteinExistence type="predicted"/>
<evidence type="ECO:0000313" key="3">
    <source>
        <dbReference type="Proteomes" id="UP001359559"/>
    </source>
</evidence>
<dbReference type="InterPro" id="IPR037264">
    <property type="entry name" value="TFIID_NTD2_sf"/>
</dbReference>
<gene>
    <name evidence="2" type="ORF">RJT34_06974</name>
</gene>
<accession>A0AAN9K304</accession>
<comment type="caution">
    <text evidence="2">The sequence shown here is derived from an EMBL/GenBank/DDBJ whole genome shotgun (WGS) entry which is preliminary data.</text>
</comment>
<dbReference type="InterPro" id="IPR007582">
    <property type="entry name" value="TFIID_NTD2"/>
</dbReference>
<reference evidence="2 3" key="1">
    <citation type="submission" date="2024-01" db="EMBL/GenBank/DDBJ databases">
        <title>The genomes of 5 underutilized Papilionoideae crops provide insights into root nodulation and disease resistance.</title>
        <authorList>
            <person name="Yuan L."/>
        </authorList>
    </citation>
    <scope>NUCLEOTIDE SEQUENCE [LARGE SCALE GENOMIC DNA]</scope>
    <source>
        <strain evidence="2">LY-2023</strain>
        <tissue evidence="2">Leaf</tissue>
    </source>
</reference>
<dbReference type="AlphaFoldDB" id="A0AAN9K304"/>
<name>A0AAN9K304_CLITE</name>
<dbReference type="Pfam" id="PF04494">
    <property type="entry name" value="TFIID_NTD2"/>
    <property type="match status" value="1"/>
</dbReference>
<dbReference type="Proteomes" id="UP001359559">
    <property type="component" value="Unassembled WGS sequence"/>
</dbReference>
<organism evidence="2 3">
    <name type="scientific">Clitoria ternatea</name>
    <name type="common">Butterfly pea</name>
    <dbReference type="NCBI Taxonomy" id="43366"/>
    <lineage>
        <taxon>Eukaryota</taxon>
        <taxon>Viridiplantae</taxon>
        <taxon>Streptophyta</taxon>
        <taxon>Embryophyta</taxon>
        <taxon>Tracheophyta</taxon>
        <taxon>Spermatophyta</taxon>
        <taxon>Magnoliopsida</taxon>
        <taxon>eudicotyledons</taxon>
        <taxon>Gunneridae</taxon>
        <taxon>Pentapetalae</taxon>
        <taxon>rosids</taxon>
        <taxon>fabids</taxon>
        <taxon>Fabales</taxon>
        <taxon>Fabaceae</taxon>
        <taxon>Papilionoideae</taxon>
        <taxon>50 kb inversion clade</taxon>
        <taxon>NPAAA clade</taxon>
        <taxon>indigoferoid/millettioid clade</taxon>
        <taxon>Phaseoleae</taxon>
        <taxon>Clitoria</taxon>
    </lineage>
</organism>
<keyword evidence="3" id="KW-1185">Reference proteome</keyword>
<dbReference type="Gene3D" id="1.25.40.500">
    <property type="entry name" value="TFIID subunit TAF5, NTD2 domain"/>
    <property type="match status" value="1"/>
</dbReference>
<dbReference type="SUPFAM" id="SSF160897">
    <property type="entry name" value="Taf5 N-terminal domain-like"/>
    <property type="match status" value="1"/>
</dbReference>
<feature type="domain" description="TFIID subunit TAF5 NTD2" evidence="1">
    <location>
        <begin position="17"/>
        <end position="56"/>
    </location>
</feature>
<evidence type="ECO:0000313" key="2">
    <source>
        <dbReference type="EMBL" id="KAK7309882.1"/>
    </source>
</evidence>
<sequence length="138" mass="15295">MRLTCESVCVTLPCAEDSDLYKHELFCVIYPVFIHCFMDLVAKGHIQEASELILLYQAVLAIMYVIKYGNESQVDLIVAEVGGAIGAAPLEAQIELFNALIDGCIEAVELGSLDVKLMMLDCFLEYITMDLVIGKRLD</sequence>
<protein>
    <recommendedName>
        <fullName evidence="1">TFIID subunit TAF5 NTD2 domain-containing protein</fullName>
    </recommendedName>
</protein>